<comment type="caution">
    <text evidence="7">The sequence shown here is derived from an EMBL/GenBank/DDBJ whole genome shotgun (WGS) entry which is preliminary data.</text>
</comment>
<protein>
    <submittedName>
        <fullName evidence="7">Transporter substrate-binding domain-containing protein</fullName>
    </submittedName>
</protein>
<keyword evidence="8" id="KW-1185">Reference proteome</keyword>
<dbReference type="OrthoDB" id="9807134at2"/>
<evidence type="ECO:0000256" key="1">
    <source>
        <dbReference type="ARBA" id="ARBA00004196"/>
    </source>
</evidence>
<keyword evidence="3" id="KW-0732">Signal</keyword>
<name>A0A5B2V8F4_9HYPH</name>
<comment type="similarity">
    <text evidence="2 4">Belongs to the bacterial solute-binding protein 3 family.</text>
</comment>
<accession>A0A5B2V8F4</accession>
<sequence>MQEQRLRSGADLMACLALRYMTAGAGPGAAPARFSPFELWLLPPSTQAAGRRIMGPRGFWFGAGPIVAALVLLAGFAGGGAMAVEASPPIRIATEGAFPPFNLADDKGEPAGFEVELGRALCVAMKTECTFVLQDWEGMSEGLRAGRYDAVMSSMASTRERRFRMSFSKPYYLVPPAFIARRDAAVPDTSPAGLKGKTIGVPGLTEHAAYLEELYQGSEIRLFGNLEEAALDLLSGRLDLVLGDKLALQRFLDSREGACCRFVGNARYHPAFHGMGVSVALRRGDVALRERFDAAIDQVIADGTYDRIRAKYLPFDIRFPGGGPWR</sequence>
<gene>
    <name evidence="7" type="ORF">F0L46_23655</name>
</gene>
<dbReference type="SUPFAM" id="SSF53850">
    <property type="entry name" value="Periplasmic binding protein-like II"/>
    <property type="match status" value="1"/>
</dbReference>
<keyword evidence="5" id="KW-1133">Transmembrane helix</keyword>
<evidence type="ECO:0000256" key="4">
    <source>
        <dbReference type="RuleBase" id="RU003744"/>
    </source>
</evidence>
<dbReference type="PANTHER" id="PTHR35936">
    <property type="entry name" value="MEMBRANE-BOUND LYTIC MUREIN TRANSGLYCOSYLASE F"/>
    <property type="match status" value="1"/>
</dbReference>
<dbReference type="InterPro" id="IPR018313">
    <property type="entry name" value="SBP_3_CS"/>
</dbReference>
<comment type="subcellular location">
    <subcellularLocation>
        <location evidence="1">Cell envelope</location>
    </subcellularLocation>
</comment>
<reference evidence="7 8" key="2">
    <citation type="submission" date="2019-09" db="EMBL/GenBank/DDBJ databases">
        <authorList>
            <person name="Jin C."/>
        </authorList>
    </citation>
    <scope>NUCLEOTIDE SEQUENCE [LARGE SCALE GENOMIC DNA]</scope>
    <source>
        <strain evidence="7 8">BN140002</strain>
    </source>
</reference>
<feature type="domain" description="Solute-binding protein family 3/N-terminal" evidence="6">
    <location>
        <begin position="89"/>
        <end position="316"/>
    </location>
</feature>
<evidence type="ECO:0000256" key="5">
    <source>
        <dbReference type="SAM" id="Phobius"/>
    </source>
</evidence>
<dbReference type="AlphaFoldDB" id="A0A5B2V8F4"/>
<dbReference type="EMBL" id="VUOA01000047">
    <property type="protein sequence ID" value="KAA2234599.1"/>
    <property type="molecule type" value="Genomic_DNA"/>
</dbReference>
<dbReference type="PROSITE" id="PS01039">
    <property type="entry name" value="SBP_BACTERIAL_3"/>
    <property type="match status" value="1"/>
</dbReference>
<evidence type="ECO:0000313" key="7">
    <source>
        <dbReference type="EMBL" id="KAA2234599.1"/>
    </source>
</evidence>
<evidence type="ECO:0000256" key="2">
    <source>
        <dbReference type="ARBA" id="ARBA00010333"/>
    </source>
</evidence>
<dbReference type="InterPro" id="IPR001638">
    <property type="entry name" value="Solute-binding_3/MltF_N"/>
</dbReference>
<dbReference type="Pfam" id="PF00497">
    <property type="entry name" value="SBP_bac_3"/>
    <property type="match status" value="1"/>
</dbReference>
<proteinExistence type="inferred from homology"/>
<evidence type="ECO:0000259" key="6">
    <source>
        <dbReference type="SMART" id="SM00062"/>
    </source>
</evidence>
<dbReference type="Gene3D" id="3.40.190.10">
    <property type="entry name" value="Periplasmic binding protein-like II"/>
    <property type="match status" value="2"/>
</dbReference>
<feature type="transmembrane region" description="Helical" evidence="5">
    <location>
        <begin position="59"/>
        <end position="84"/>
    </location>
</feature>
<evidence type="ECO:0000256" key="3">
    <source>
        <dbReference type="ARBA" id="ARBA00022729"/>
    </source>
</evidence>
<dbReference type="GO" id="GO:0030313">
    <property type="term" value="C:cell envelope"/>
    <property type="evidence" value="ECO:0007669"/>
    <property type="project" value="UniProtKB-SubCell"/>
</dbReference>
<dbReference type="PANTHER" id="PTHR35936:SF17">
    <property type="entry name" value="ARGININE-BINDING EXTRACELLULAR PROTEIN ARTP"/>
    <property type="match status" value="1"/>
</dbReference>
<dbReference type="Proteomes" id="UP000323142">
    <property type="component" value="Unassembled WGS sequence"/>
</dbReference>
<keyword evidence="5" id="KW-0812">Transmembrane</keyword>
<organism evidence="7 8">
    <name type="scientific">Salinarimonas soli</name>
    <dbReference type="NCBI Taxonomy" id="1638099"/>
    <lineage>
        <taxon>Bacteria</taxon>
        <taxon>Pseudomonadati</taxon>
        <taxon>Pseudomonadota</taxon>
        <taxon>Alphaproteobacteria</taxon>
        <taxon>Hyphomicrobiales</taxon>
        <taxon>Salinarimonadaceae</taxon>
        <taxon>Salinarimonas</taxon>
    </lineage>
</organism>
<dbReference type="SMART" id="SM00062">
    <property type="entry name" value="PBPb"/>
    <property type="match status" value="1"/>
</dbReference>
<reference evidence="7 8" key="1">
    <citation type="submission" date="2019-09" db="EMBL/GenBank/DDBJ databases">
        <title>Salinarimonas rosea gen. nov., sp. nov., a new member of the a-2 subgroup of the Proteobacteria.</title>
        <authorList>
            <person name="Liu J."/>
        </authorList>
    </citation>
    <scope>NUCLEOTIDE SEQUENCE [LARGE SCALE GENOMIC DNA]</scope>
    <source>
        <strain evidence="7 8">BN140002</strain>
    </source>
</reference>
<evidence type="ECO:0000313" key="8">
    <source>
        <dbReference type="Proteomes" id="UP000323142"/>
    </source>
</evidence>
<keyword evidence="5" id="KW-0472">Membrane</keyword>